<dbReference type="InterPro" id="IPR046357">
    <property type="entry name" value="PPIase_dom_sf"/>
</dbReference>
<evidence type="ECO:0000313" key="12">
    <source>
        <dbReference type="EMBL" id="SHJ72527.1"/>
    </source>
</evidence>
<dbReference type="Gene3D" id="3.10.50.40">
    <property type="match status" value="1"/>
</dbReference>
<dbReference type="PROSITE" id="PS50059">
    <property type="entry name" value="FKBP_PPIASE"/>
    <property type="match status" value="1"/>
</dbReference>
<evidence type="ECO:0000256" key="6">
    <source>
        <dbReference type="ARBA" id="ARBA00023186"/>
    </source>
</evidence>
<evidence type="ECO:0000313" key="13">
    <source>
        <dbReference type="Proteomes" id="UP000184171"/>
    </source>
</evidence>
<keyword evidence="4" id="KW-0963">Cytoplasm</keyword>
<keyword evidence="13" id="KW-1185">Reference proteome</keyword>
<evidence type="ECO:0000256" key="2">
    <source>
        <dbReference type="ARBA" id="ARBA00004496"/>
    </source>
</evidence>
<dbReference type="InterPro" id="IPR001179">
    <property type="entry name" value="PPIase_FKBP_dom"/>
</dbReference>
<comment type="catalytic activity">
    <reaction evidence="1 9 10">
        <text>[protein]-peptidylproline (omega=180) = [protein]-peptidylproline (omega=0)</text>
        <dbReference type="Rhea" id="RHEA:16237"/>
        <dbReference type="Rhea" id="RHEA-COMP:10747"/>
        <dbReference type="Rhea" id="RHEA-COMP:10748"/>
        <dbReference type="ChEBI" id="CHEBI:83833"/>
        <dbReference type="ChEBI" id="CHEBI:83834"/>
        <dbReference type="EC" id="5.2.1.8"/>
    </reaction>
</comment>
<dbReference type="Proteomes" id="UP000184171">
    <property type="component" value="Unassembled WGS sequence"/>
</dbReference>
<organism evidence="12 13">
    <name type="scientific">Malonomonas rubra DSM 5091</name>
    <dbReference type="NCBI Taxonomy" id="1122189"/>
    <lineage>
        <taxon>Bacteria</taxon>
        <taxon>Pseudomonadati</taxon>
        <taxon>Thermodesulfobacteriota</taxon>
        <taxon>Desulfuromonadia</taxon>
        <taxon>Desulfuromonadales</taxon>
        <taxon>Geopsychrobacteraceae</taxon>
        <taxon>Malonomonas</taxon>
    </lineage>
</organism>
<evidence type="ECO:0000256" key="9">
    <source>
        <dbReference type="PROSITE-ProRule" id="PRU00277"/>
    </source>
</evidence>
<dbReference type="AlphaFoldDB" id="A0A1M6LMV4"/>
<dbReference type="PANTHER" id="PTHR47861">
    <property type="entry name" value="FKBP-TYPE PEPTIDYL-PROLYL CIS-TRANS ISOMERASE SLYD"/>
    <property type="match status" value="1"/>
</dbReference>
<proteinExistence type="inferred from homology"/>
<keyword evidence="7 9" id="KW-0413">Isomerase</keyword>
<evidence type="ECO:0000256" key="1">
    <source>
        <dbReference type="ARBA" id="ARBA00000971"/>
    </source>
</evidence>
<dbReference type="GO" id="GO:0042026">
    <property type="term" value="P:protein refolding"/>
    <property type="evidence" value="ECO:0007669"/>
    <property type="project" value="UniProtKB-ARBA"/>
</dbReference>
<evidence type="ECO:0000256" key="7">
    <source>
        <dbReference type="ARBA" id="ARBA00023235"/>
    </source>
</evidence>
<dbReference type="Pfam" id="PF00254">
    <property type="entry name" value="FKBP_C"/>
    <property type="match status" value="1"/>
</dbReference>
<name>A0A1M6LMV4_MALRU</name>
<evidence type="ECO:0000256" key="5">
    <source>
        <dbReference type="ARBA" id="ARBA00023110"/>
    </source>
</evidence>
<protein>
    <recommendedName>
        <fullName evidence="10">Peptidyl-prolyl cis-trans isomerase</fullName>
        <ecNumber evidence="10">5.2.1.8</ecNumber>
    </recommendedName>
</protein>
<dbReference type="OrthoDB" id="9808891at2"/>
<dbReference type="RefSeq" id="WP_072909566.1">
    <property type="nucleotide sequence ID" value="NZ_FQZT01000014.1"/>
</dbReference>
<evidence type="ECO:0000256" key="10">
    <source>
        <dbReference type="RuleBase" id="RU003915"/>
    </source>
</evidence>
<evidence type="ECO:0000256" key="3">
    <source>
        <dbReference type="ARBA" id="ARBA00006577"/>
    </source>
</evidence>
<sequence>MTIAQMGDRVTIHYIGTLDNGRIFDSADDDNPLSFVLGSGEVFPALEEAVAGMKVGAANNVEIPAEKAFGPHMKENMICVPRSSFPAGRELRVGEKISLSFGDGEERVMRIVRDENEEVTLDGNHPLAGLDLTFALQLVSIDEKGVAVH</sequence>
<evidence type="ECO:0000256" key="4">
    <source>
        <dbReference type="ARBA" id="ARBA00022490"/>
    </source>
</evidence>
<gene>
    <name evidence="12" type="ORF">SAMN02745165_03016</name>
</gene>
<dbReference type="EMBL" id="FQZT01000014">
    <property type="protein sequence ID" value="SHJ72527.1"/>
    <property type="molecule type" value="Genomic_DNA"/>
</dbReference>
<keyword evidence="5 9" id="KW-0697">Rotamase</keyword>
<dbReference type="SUPFAM" id="SSF54534">
    <property type="entry name" value="FKBP-like"/>
    <property type="match status" value="1"/>
</dbReference>
<accession>A0A1M6LMV4</accession>
<comment type="similarity">
    <text evidence="3 10">Belongs to the FKBP-type PPIase family.</text>
</comment>
<dbReference type="STRING" id="1122189.SAMN02745165_03016"/>
<keyword evidence="6" id="KW-0143">Chaperone</keyword>
<dbReference type="GO" id="GO:0005737">
    <property type="term" value="C:cytoplasm"/>
    <property type="evidence" value="ECO:0007669"/>
    <property type="project" value="UniProtKB-SubCell"/>
</dbReference>
<dbReference type="EC" id="5.2.1.8" evidence="10"/>
<dbReference type="GO" id="GO:0003755">
    <property type="term" value="F:peptidyl-prolyl cis-trans isomerase activity"/>
    <property type="evidence" value="ECO:0007669"/>
    <property type="project" value="UniProtKB-UniRule"/>
</dbReference>
<reference evidence="12 13" key="1">
    <citation type="submission" date="2016-11" db="EMBL/GenBank/DDBJ databases">
        <authorList>
            <person name="Jaros S."/>
            <person name="Januszkiewicz K."/>
            <person name="Wedrychowicz H."/>
        </authorList>
    </citation>
    <scope>NUCLEOTIDE SEQUENCE [LARGE SCALE GENOMIC DNA]</scope>
    <source>
        <strain evidence="12 13">DSM 5091</strain>
    </source>
</reference>
<dbReference type="PANTHER" id="PTHR47861:SF3">
    <property type="entry name" value="FKBP-TYPE PEPTIDYL-PROLYL CIS-TRANS ISOMERASE SLYD"/>
    <property type="match status" value="1"/>
</dbReference>
<evidence type="ECO:0000259" key="11">
    <source>
        <dbReference type="PROSITE" id="PS50059"/>
    </source>
</evidence>
<comment type="function">
    <text evidence="8">Also involved in hydrogenase metallocenter assembly, probably by participating in the nickel insertion step. This function in hydrogenase biosynthesis requires chaperone activity and the presence of the metal-binding domain, but not PPIase activity.</text>
</comment>
<comment type="subcellular location">
    <subcellularLocation>
        <location evidence="2">Cytoplasm</location>
    </subcellularLocation>
</comment>
<evidence type="ECO:0000256" key="8">
    <source>
        <dbReference type="ARBA" id="ARBA00037071"/>
    </source>
</evidence>
<feature type="domain" description="PPIase FKBP-type" evidence="11">
    <location>
        <begin position="7"/>
        <end position="84"/>
    </location>
</feature>